<dbReference type="RefSeq" id="WP_046444942.1">
    <property type="nucleotide sequence ID" value="NZ_LAYJ01000134.1"/>
</dbReference>
<dbReference type="InterPro" id="IPR017900">
    <property type="entry name" value="4Fe4S_Fe_S_CS"/>
</dbReference>
<dbReference type="PATRIC" id="fig|270498.16.peg.2436"/>
<feature type="domain" description="4Fe-4S ferredoxin-type" evidence="4">
    <location>
        <begin position="302"/>
        <end position="335"/>
    </location>
</feature>
<name>A0A0M2NFW9_9FIRM</name>
<keyword evidence="1" id="KW-0479">Metal-binding</keyword>
<dbReference type="GO" id="GO:0051536">
    <property type="term" value="F:iron-sulfur cluster binding"/>
    <property type="evidence" value="ECO:0007669"/>
    <property type="project" value="UniProtKB-KW"/>
</dbReference>
<keyword evidence="3" id="KW-0411">Iron-sulfur</keyword>
<dbReference type="Pfam" id="PF17179">
    <property type="entry name" value="Fer4_22"/>
    <property type="match status" value="1"/>
</dbReference>
<accession>A0A0M2NFW9</accession>
<dbReference type="InterPro" id="IPR009051">
    <property type="entry name" value="Helical_ferredxn"/>
</dbReference>
<keyword evidence="2" id="KW-0408">Iron</keyword>
<dbReference type="EMBL" id="LAYJ01000134">
    <property type="protein sequence ID" value="KKI49332.1"/>
    <property type="molecule type" value="Genomic_DNA"/>
</dbReference>
<evidence type="ECO:0000256" key="1">
    <source>
        <dbReference type="ARBA" id="ARBA00022723"/>
    </source>
</evidence>
<dbReference type="PANTHER" id="PTHR40447:SF1">
    <property type="entry name" value="ANAEROBIC SULFITE REDUCTASE SUBUNIT A"/>
    <property type="match status" value="1"/>
</dbReference>
<dbReference type="STRING" id="270498.CHK_3184"/>
<sequence>MQKLPMSRIGELFSAMNGNRELYVPVTKAGKANFDKWSEDANVNLSALHTVKSPKDMFFPQSEDLVAFKMEGKNIDVLPPEEPDTPFVVFGVRPCDARSMEILDLVFLSDPVDTYYEARRKNGVVVSLACNEPEETCFCGAFGIDATKPAGDVATWIVNDNLYWKPLTEKGEELTAQLSGLLEAADETEIEDATRAVKEILNKLPLRDLSLEGFGEDNMNELFDSPQWAELSRACIGCGTCTFVCPTCQCYDIRDFNTNDGVQRYRCWDSCMYSDFTRMAHGNPRKTQVERFRQRFMHKLVYFPANNDGVYSCVGCGRCVAKCPISMNIVKVIKALGVNEDER</sequence>
<evidence type="ECO:0000256" key="3">
    <source>
        <dbReference type="ARBA" id="ARBA00023014"/>
    </source>
</evidence>
<dbReference type="Proteomes" id="UP000034076">
    <property type="component" value="Unassembled WGS sequence"/>
</dbReference>
<dbReference type="SUPFAM" id="SSF46548">
    <property type="entry name" value="alpha-helical ferredoxin"/>
    <property type="match status" value="1"/>
</dbReference>
<reference evidence="5 6" key="1">
    <citation type="submission" date="2015-04" db="EMBL/GenBank/DDBJ databases">
        <title>Draft genome sequence of bacteremic isolate Catabacter hongkongensis type strain HKU16T.</title>
        <authorList>
            <person name="Lau S.K."/>
            <person name="Teng J.L."/>
            <person name="Huang Y."/>
            <person name="Curreem S.O."/>
            <person name="Tsui S.K."/>
            <person name="Woo P.C."/>
        </authorList>
    </citation>
    <scope>NUCLEOTIDE SEQUENCE [LARGE SCALE GENOMIC DNA]</scope>
    <source>
        <strain evidence="5 6">HKU16</strain>
    </source>
</reference>
<dbReference type="AlphaFoldDB" id="A0A0M2NFW9"/>
<evidence type="ECO:0000259" key="4">
    <source>
        <dbReference type="PROSITE" id="PS51379"/>
    </source>
</evidence>
<dbReference type="PANTHER" id="PTHR40447">
    <property type="entry name" value="ANAEROBIC SULFITE REDUCTASE SUBUNIT A"/>
    <property type="match status" value="1"/>
</dbReference>
<keyword evidence="6" id="KW-1185">Reference proteome</keyword>
<evidence type="ECO:0000256" key="2">
    <source>
        <dbReference type="ARBA" id="ARBA00023004"/>
    </source>
</evidence>
<evidence type="ECO:0000313" key="5">
    <source>
        <dbReference type="EMBL" id="KKI49332.1"/>
    </source>
</evidence>
<protein>
    <submittedName>
        <fullName evidence="5">Putative heterodisulfide reductase, iron-sulfur binding subunit</fullName>
    </submittedName>
</protein>
<feature type="domain" description="4Fe-4S ferredoxin-type" evidence="4">
    <location>
        <begin position="224"/>
        <end position="256"/>
    </location>
</feature>
<dbReference type="InterPro" id="IPR017896">
    <property type="entry name" value="4Fe4S_Fe-S-bd"/>
</dbReference>
<organism evidence="5 6">
    <name type="scientific">Christensenella hongkongensis</name>
    <dbReference type="NCBI Taxonomy" id="270498"/>
    <lineage>
        <taxon>Bacteria</taxon>
        <taxon>Bacillati</taxon>
        <taxon>Bacillota</taxon>
        <taxon>Clostridia</taxon>
        <taxon>Christensenellales</taxon>
        <taxon>Christensenellaceae</taxon>
        <taxon>Christensenella</taxon>
    </lineage>
</organism>
<dbReference type="Gene3D" id="1.10.1060.10">
    <property type="entry name" value="Alpha-helical ferredoxin"/>
    <property type="match status" value="1"/>
</dbReference>
<dbReference type="PROSITE" id="PS00198">
    <property type="entry name" value="4FE4S_FER_1"/>
    <property type="match status" value="2"/>
</dbReference>
<dbReference type="OrthoDB" id="9795302at2"/>
<dbReference type="GO" id="GO:0046872">
    <property type="term" value="F:metal ion binding"/>
    <property type="evidence" value="ECO:0007669"/>
    <property type="project" value="UniProtKB-KW"/>
</dbReference>
<gene>
    <name evidence="5" type="ORF">CHK_3184</name>
</gene>
<comment type="caution">
    <text evidence="5">The sequence shown here is derived from an EMBL/GenBank/DDBJ whole genome shotgun (WGS) entry which is preliminary data.</text>
</comment>
<proteinExistence type="predicted"/>
<evidence type="ECO:0000313" key="6">
    <source>
        <dbReference type="Proteomes" id="UP000034076"/>
    </source>
</evidence>
<dbReference type="PROSITE" id="PS51379">
    <property type="entry name" value="4FE4S_FER_2"/>
    <property type="match status" value="2"/>
</dbReference>